<gene>
    <name evidence="2" type="ORF">AAAU51_07615</name>
</gene>
<sequence length="117" mass="12589">MYQVTIKGKGAMVDAFREEGIFVTFGDNAPDTLKDFCYSIDVNPVDGEVTPGCKLVIDGKEFKIVKVGEVANENLKNLGHVTYNFGGEDAECLPGTICMEKAELPALDIGSTIAIVK</sequence>
<dbReference type="PANTHER" id="PTHR40398:SF1">
    <property type="entry name" value="PTS SYSTEM GLUCITOL_SORBITOL-SPECIFIC EIIA COMPONENT"/>
    <property type="match status" value="1"/>
</dbReference>
<dbReference type="Proteomes" id="UP001482154">
    <property type="component" value="Unassembled WGS sequence"/>
</dbReference>
<dbReference type="PANTHER" id="PTHR40398">
    <property type="entry name" value="PTS SYSTEM GLUCITOL/SORBITOL-SPECIFIC EIIA COMPONENT"/>
    <property type="match status" value="1"/>
</dbReference>
<dbReference type="GeneID" id="92741566"/>
<proteinExistence type="predicted"/>
<dbReference type="EMBL" id="JBBNIN010000009">
    <property type="protein sequence ID" value="MEQ2711036.1"/>
    <property type="molecule type" value="Genomic_DNA"/>
</dbReference>
<keyword evidence="3" id="KW-1185">Reference proteome</keyword>
<evidence type="ECO:0000256" key="1">
    <source>
        <dbReference type="PROSITE-ProRule" id="PRU00420"/>
    </source>
</evidence>
<dbReference type="InterPro" id="IPR004716">
    <property type="entry name" value="PTS_IIA_glucitol/sorbitol-sp"/>
</dbReference>
<reference evidence="2 3" key="1">
    <citation type="submission" date="2024-04" db="EMBL/GenBank/DDBJ databases">
        <title>Human intestinal bacterial collection.</title>
        <authorList>
            <person name="Pauvert C."/>
            <person name="Hitch T.C.A."/>
            <person name="Clavel T."/>
        </authorList>
    </citation>
    <scope>NUCLEOTIDE SEQUENCE [LARGE SCALE GENOMIC DNA]</scope>
    <source>
        <strain evidence="2 3">CLA-AA-H249</strain>
    </source>
</reference>
<dbReference type="RefSeq" id="WP_008392588.1">
    <property type="nucleotide sequence ID" value="NZ_JAOQJG010000003.1"/>
</dbReference>
<evidence type="ECO:0000313" key="3">
    <source>
        <dbReference type="Proteomes" id="UP001482154"/>
    </source>
</evidence>
<dbReference type="Gene3D" id="2.40.33.40">
    <property type="entry name" value="Phosphotransferase system, glucitol/sorbitol-specific IIA component"/>
    <property type="match status" value="1"/>
</dbReference>
<name>A0ABV1IWV9_9FIRM</name>
<dbReference type="InterPro" id="IPR036665">
    <property type="entry name" value="PTS_IIA_glucitol/sorbitol_sf"/>
</dbReference>
<evidence type="ECO:0000313" key="2">
    <source>
        <dbReference type="EMBL" id="MEQ2711036.1"/>
    </source>
</evidence>
<organism evidence="2 3">
    <name type="scientific">Anaerostipes amylophilus</name>
    <dbReference type="NCBI Taxonomy" id="2981779"/>
    <lineage>
        <taxon>Bacteria</taxon>
        <taxon>Bacillati</taxon>
        <taxon>Bacillota</taxon>
        <taxon>Clostridia</taxon>
        <taxon>Lachnospirales</taxon>
        <taxon>Lachnospiraceae</taxon>
        <taxon>Anaerostipes</taxon>
    </lineage>
</organism>
<accession>A0ABV1IWV9</accession>
<dbReference type="SUPFAM" id="SSF141530">
    <property type="entry name" value="PTSIIA/GutA-like"/>
    <property type="match status" value="1"/>
</dbReference>
<dbReference type="Pfam" id="PF03829">
    <property type="entry name" value="PTSIIA_gutA"/>
    <property type="match status" value="1"/>
</dbReference>
<dbReference type="PROSITE" id="PS51097">
    <property type="entry name" value="PTS_EIIA_TYPE_5"/>
    <property type="match status" value="1"/>
</dbReference>
<comment type="caution">
    <text evidence="1">Lacks conserved residue(s) required for the propagation of feature annotation.</text>
</comment>
<comment type="caution">
    <text evidence="2">The sequence shown here is derived from an EMBL/GenBank/DDBJ whole genome shotgun (WGS) entry which is preliminary data.</text>
</comment>
<protein>
    <submittedName>
        <fullName evidence="2">PTS glucitol/sorbitol transporter subunit IIA</fullName>
    </submittedName>
</protein>